<accession>A0A426U5I7</accession>
<dbReference type="EMBL" id="RSAS01000204">
    <property type="protein sequence ID" value="RRR75223.1"/>
    <property type="molecule type" value="Genomic_DNA"/>
</dbReference>
<dbReference type="Proteomes" id="UP000280307">
    <property type="component" value="Unassembled WGS sequence"/>
</dbReference>
<sequence length="103" mass="11057">MRLTTLGALLTVAALAAGAIFAWRIVTGVETWLITSGAGHMLGWSLVAWIILAGAALPAWTWGIAAQAWVIKLRDGERLVATHRALIQEQEVLLEQIVNSQGT</sequence>
<feature type="transmembrane region" description="Helical" evidence="1">
    <location>
        <begin position="46"/>
        <end position="70"/>
    </location>
</feature>
<comment type="caution">
    <text evidence="2">The sequence shown here is derived from an EMBL/GenBank/DDBJ whole genome shotgun (WGS) entry which is preliminary data.</text>
</comment>
<organism evidence="2 3">
    <name type="scientific">Candidatus Viridilinea halotolerans</name>
    <dbReference type="NCBI Taxonomy" id="2491704"/>
    <lineage>
        <taxon>Bacteria</taxon>
        <taxon>Bacillati</taxon>
        <taxon>Chloroflexota</taxon>
        <taxon>Chloroflexia</taxon>
        <taxon>Chloroflexales</taxon>
        <taxon>Chloroflexineae</taxon>
        <taxon>Oscillochloridaceae</taxon>
        <taxon>Candidatus Viridilinea</taxon>
    </lineage>
</organism>
<evidence type="ECO:0000313" key="2">
    <source>
        <dbReference type="EMBL" id="RRR75223.1"/>
    </source>
</evidence>
<keyword evidence="1" id="KW-0472">Membrane</keyword>
<name>A0A426U5I7_9CHLR</name>
<keyword evidence="1" id="KW-0812">Transmembrane</keyword>
<gene>
    <name evidence="2" type="ORF">EI684_05305</name>
</gene>
<reference evidence="2 3" key="1">
    <citation type="submission" date="2018-12" db="EMBL/GenBank/DDBJ databases">
        <title>Genome Sequence of Candidatus Viridilinea halotolerans isolated from saline sulfide-rich spring.</title>
        <authorList>
            <person name="Grouzdev D.S."/>
            <person name="Burganskaya E.I."/>
            <person name="Krutkina M.S."/>
            <person name="Sukhacheva M.V."/>
            <person name="Gorlenko V.M."/>
        </authorList>
    </citation>
    <scope>NUCLEOTIDE SEQUENCE [LARGE SCALE GENOMIC DNA]</scope>
    <source>
        <strain evidence="2">Chok-6</strain>
    </source>
</reference>
<proteinExistence type="predicted"/>
<dbReference type="AlphaFoldDB" id="A0A426U5I7"/>
<evidence type="ECO:0000256" key="1">
    <source>
        <dbReference type="SAM" id="Phobius"/>
    </source>
</evidence>
<protein>
    <submittedName>
        <fullName evidence="2">Uncharacterized protein</fullName>
    </submittedName>
</protein>
<keyword evidence="1" id="KW-1133">Transmembrane helix</keyword>
<evidence type="ECO:0000313" key="3">
    <source>
        <dbReference type="Proteomes" id="UP000280307"/>
    </source>
</evidence>